<reference evidence="2 3" key="1">
    <citation type="submission" date="2023-07" db="EMBL/GenBank/DDBJ databases">
        <title>Closed genome sequence of Methanimicrococcus sp. Es2.</title>
        <authorList>
            <person name="Protasov E."/>
            <person name="Platt K."/>
            <person name="Reeh H."/>
            <person name="Poehlein A."/>
            <person name="Daniel R."/>
            <person name="Brune A."/>
        </authorList>
    </citation>
    <scope>NUCLEOTIDE SEQUENCE [LARGE SCALE GENOMIC DNA]</scope>
    <source>
        <strain evidence="2 3">Es2</strain>
    </source>
</reference>
<evidence type="ECO:0000256" key="1">
    <source>
        <dbReference type="SAM" id="Phobius"/>
    </source>
</evidence>
<feature type="transmembrane region" description="Helical" evidence="1">
    <location>
        <begin position="12"/>
        <end position="28"/>
    </location>
</feature>
<keyword evidence="1" id="KW-0812">Transmembrane</keyword>
<gene>
    <name evidence="2" type="ORF">MmiEs2_12350</name>
</gene>
<keyword evidence="1" id="KW-1133">Transmembrane helix</keyword>
<accession>A0AA96VAR7</accession>
<organism evidence="2 3">
    <name type="scientific">Methanimicrococcus stummii</name>
    <dbReference type="NCBI Taxonomy" id="3028294"/>
    <lineage>
        <taxon>Archaea</taxon>
        <taxon>Methanobacteriati</taxon>
        <taxon>Methanobacteriota</taxon>
        <taxon>Stenosarchaea group</taxon>
        <taxon>Methanomicrobia</taxon>
        <taxon>Methanosarcinales</taxon>
        <taxon>Methanosarcinaceae</taxon>
        <taxon>Methanimicrococcus</taxon>
    </lineage>
</organism>
<dbReference type="PROSITE" id="PS51257">
    <property type="entry name" value="PROKAR_LIPOPROTEIN"/>
    <property type="match status" value="1"/>
</dbReference>
<evidence type="ECO:0000313" key="3">
    <source>
        <dbReference type="Proteomes" id="UP001302662"/>
    </source>
</evidence>
<feature type="transmembrane region" description="Helical" evidence="1">
    <location>
        <begin position="61"/>
        <end position="79"/>
    </location>
</feature>
<name>A0AA96VAR7_9EURY</name>
<proteinExistence type="predicted"/>
<feature type="transmembrane region" description="Helical" evidence="1">
    <location>
        <begin position="34"/>
        <end position="54"/>
    </location>
</feature>
<feature type="transmembrane region" description="Helical" evidence="1">
    <location>
        <begin position="121"/>
        <end position="141"/>
    </location>
</feature>
<keyword evidence="1" id="KW-0472">Membrane</keyword>
<dbReference type="GeneID" id="85197707"/>
<dbReference type="AlphaFoldDB" id="A0AA96VAR7"/>
<dbReference type="EMBL" id="CP131062">
    <property type="protein sequence ID" value="WNY29021.1"/>
    <property type="molecule type" value="Genomic_DNA"/>
</dbReference>
<dbReference type="KEGG" id="mees:MmiEs2_12350"/>
<sequence>METAFKNKDLKNFVLSVVLVLACFLGYVSHSVFFFGQIIFLILLVVNPLLFGYVSKRPIMSFIVGFLPLFLMILYRLPFAAVFPSQPLDDFILLMPGALLLGAAGYFEAQQKIEKKTQNLCYLLSVLLVLAMIGFYLFIFFK</sequence>
<keyword evidence="3" id="KW-1185">Reference proteome</keyword>
<dbReference type="Proteomes" id="UP001302662">
    <property type="component" value="Chromosome"/>
</dbReference>
<feature type="transmembrane region" description="Helical" evidence="1">
    <location>
        <begin position="91"/>
        <end position="109"/>
    </location>
</feature>
<protein>
    <submittedName>
        <fullName evidence="2">Uncharacterized protein</fullName>
    </submittedName>
</protein>
<evidence type="ECO:0000313" key="2">
    <source>
        <dbReference type="EMBL" id="WNY29021.1"/>
    </source>
</evidence>
<dbReference type="RefSeq" id="WP_316559021.1">
    <property type="nucleotide sequence ID" value="NZ_CP131062.1"/>
</dbReference>